<dbReference type="SMART" id="SM00155">
    <property type="entry name" value="PLDc"/>
    <property type="match status" value="2"/>
</dbReference>
<keyword evidence="17 37" id="KW-0472">Membrane</keyword>
<evidence type="ECO:0000313" key="40">
    <source>
        <dbReference type="Proteomes" id="UP000011518"/>
    </source>
</evidence>
<evidence type="ECO:0000256" key="31">
    <source>
        <dbReference type="ARBA" id="ARBA00049874"/>
    </source>
</evidence>
<sequence>MKPKLMYQELKVPAEDSASELPMNEIEAWKAAEKKARWVLLVLILAVVGFGALMTQLFLWEYGDLHLFGPNQRPAPCYDPCEAVLVESIPEGLDFPNASTGNPSTSQAWLGLLAGAHSSLDIASFYWTLTNNDTHTQEPSAQQGEEVLRQLQTLAPKGVKVRIAVSKPNGPQPDLQALLQSGAQVRMVDMQKLTHGVLHTKFWVVDQTHFYLGSANMDWRSLSQTQYRLLQVKELGVVMYNCSCLARDLTKIFEAYWFLGQAGSSIPSTWPRPYDTRYNQETPMEICLNGTPALAYLASAPPPLCPSGRTPDLKALLNVVDNARSFIYIAVMNYMPTMEFSHPHSGRTPDLKALLNVVDNARSFIYIAVMNYMPTMEFSHPHSFGPAIDDGLRRAAYERGVKVRLLVSCWGHSEPSMRAFLLSLAALRDNHTHSDIQVKLFVVPADEGQARIPYARVNHNKYMVTERATYIGTSNWSGNYFTETAGTSLLVTQNGRGGLRSQLEAVFLRDWDSPYSHDLDASADSVGNACRLL</sequence>
<dbReference type="GO" id="GO:0006954">
    <property type="term" value="P:inflammatory response"/>
    <property type="evidence" value="ECO:0007669"/>
    <property type="project" value="UniProtKB-KW"/>
</dbReference>
<accession>L9LCD0</accession>
<dbReference type="PANTHER" id="PTHR10185:SF16">
    <property type="entry name" value="5'-3' EXONUCLEASE PLD3"/>
    <property type="match status" value="1"/>
</dbReference>
<evidence type="ECO:0000259" key="38">
    <source>
        <dbReference type="PROSITE" id="PS50035"/>
    </source>
</evidence>
<keyword evidence="9" id="KW-0378">Hydrolase</keyword>
<dbReference type="InParanoid" id="L9LCD0"/>
<evidence type="ECO:0000256" key="20">
    <source>
        <dbReference type="ARBA" id="ARBA00023198"/>
    </source>
</evidence>
<evidence type="ECO:0000256" key="9">
    <source>
        <dbReference type="ARBA" id="ARBA00022801"/>
    </source>
</evidence>
<keyword evidence="16" id="KW-0443">Lipid metabolism</keyword>
<keyword evidence="7" id="KW-0677">Repeat</keyword>
<evidence type="ECO:0000256" key="32">
    <source>
        <dbReference type="ARBA" id="ARBA00049884"/>
    </source>
</evidence>
<keyword evidence="22" id="KW-1208">Phospholipid metabolism</keyword>
<evidence type="ECO:0000256" key="21">
    <source>
        <dbReference type="ARBA" id="ARBA00023228"/>
    </source>
</evidence>
<dbReference type="InterPro" id="IPR032803">
    <property type="entry name" value="PLDc_3"/>
</dbReference>
<dbReference type="InterPro" id="IPR001736">
    <property type="entry name" value="PLipase_D/transphosphatidylase"/>
</dbReference>
<keyword evidence="5 37" id="KW-0812">Transmembrane</keyword>
<keyword evidence="6" id="KW-0540">Nuclease</keyword>
<evidence type="ECO:0000256" key="5">
    <source>
        <dbReference type="ARBA" id="ARBA00022692"/>
    </source>
</evidence>
<protein>
    <recommendedName>
        <fullName evidence="27">5'-3' exonuclease PLD3</fullName>
        <ecNumber evidence="26">3.1.16.1</ecNumber>
    </recommendedName>
    <alternativeName>
        <fullName evidence="36">(S,S)-bis(monoacylglycero)phosphate synthase PLD3</fullName>
    </alternativeName>
    <alternativeName>
        <fullName evidence="28">Phospholipase D3</fullName>
    </alternativeName>
</protein>
<evidence type="ECO:0000256" key="36">
    <source>
        <dbReference type="ARBA" id="ARBA00050052"/>
    </source>
</evidence>
<evidence type="ECO:0000256" key="18">
    <source>
        <dbReference type="ARBA" id="ARBA00023157"/>
    </source>
</evidence>
<keyword evidence="13" id="KW-0735">Signal-anchor</keyword>
<comment type="similarity">
    <text evidence="4">Belongs to the phospholipase D family.</text>
</comment>
<dbReference type="GO" id="GO:0031901">
    <property type="term" value="C:early endosome membrane"/>
    <property type="evidence" value="ECO:0007669"/>
    <property type="project" value="UniProtKB-SubCell"/>
</dbReference>
<comment type="catalytic activity">
    <reaction evidence="29">
        <text>3-lyso-sn-glycero-1-phospho-(3'-(9Z-octadecenoyl)-1'-sn-glycerol) + 1-(9Z-octadecenoyl)-sn-glycerol = 3-(9Z-octadecenoyl)-sn-glycero-1-phospho-(3'-(9Z-octadecenoyl)-1'-sn-glycerol) + glycerol</text>
        <dbReference type="Rhea" id="RHEA:82567"/>
        <dbReference type="ChEBI" id="CHEBI:17754"/>
        <dbReference type="ChEBI" id="CHEBI:75757"/>
        <dbReference type="ChEBI" id="CHEBI:139150"/>
        <dbReference type="ChEBI" id="CHEBI:232394"/>
    </reaction>
    <physiologicalReaction direction="left-to-right" evidence="29">
        <dbReference type="Rhea" id="RHEA:82568"/>
    </physiologicalReaction>
</comment>
<comment type="catalytic activity">
    <reaction evidence="32">
        <text>a 5'-end 5'-dephospho-ribonucleotidyl-ribonucleotide-RNA + H2O = a ribonucleoside 3'-phosphate + a 5'-end dephospho-ribonucleoside-RNA + H(+)</text>
        <dbReference type="Rhea" id="RHEA:81375"/>
        <dbReference type="Rhea" id="RHEA-COMP:13936"/>
        <dbReference type="Rhea" id="RHEA-COMP:19670"/>
        <dbReference type="ChEBI" id="CHEBI:13197"/>
        <dbReference type="ChEBI" id="CHEBI:15377"/>
        <dbReference type="ChEBI" id="CHEBI:15378"/>
        <dbReference type="ChEBI" id="CHEBI:138284"/>
        <dbReference type="ChEBI" id="CHEBI:231871"/>
    </reaction>
    <physiologicalReaction direction="left-to-right" evidence="32">
        <dbReference type="Rhea" id="RHEA:81376"/>
    </physiologicalReaction>
</comment>
<reference evidence="40" key="2">
    <citation type="journal article" date="2013" name="Nat. Commun.">
        <title>Genome of the Chinese tree shrew.</title>
        <authorList>
            <person name="Fan Y."/>
            <person name="Huang Z.Y."/>
            <person name="Cao C.C."/>
            <person name="Chen C.S."/>
            <person name="Chen Y.X."/>
            <person name="Fan D.D."/>
            <person name="He J."/>
            <person name="Hou H.L."/>
            <person name="Hu L."/>
            <person name="Hu X.T."/>
            <person name="Jiang X.T."/>
            <person name="Lai R."/>
            <person name="Lang Y.S."/>
            <person name="Liang B."/>
            <person name="Liao S.G."/>
            <person name="Mu D."/>
            <person name="Ma Y.Y."/>
            <person name="Niu Y.Y."/>
            <person name="Sun X.Q."/>
            <person name="Xia J.Q."/>
            <person name="Xiao J."/>
            <person name="Xiong Z.Q."/>
            <person name="Xu L."/>
            <person name="Yang L."/>
            <person name="Zhang Y."/>
            <person name="Zhao W."/>
            <person name="Zhao X.D."/>
            <person name="Zheng Y.T."/>
            <person name="Zhou J.M."/>
            <person name="Zhu Y.B."/>
            <person name="Zhang G.J."/>
            <person name="Wang J."/>
            <person name="Yao Y.G."/>
        </authorList>
    </citation>
    <scope>NUCLEOTIDE SEQUENCE [LARGE SCALE GENOMIC DNA]</scope>
</reference>
<evidence type="ECO:0000256" key="4">
    <source>
        <dbReference type="ARBA" id="ARBA00008664"/>
    </source>
</evidence>
<dbReference type="Pfam" id="PF13918">
    <property type="entry name" value="PLDc_3"/>
    <property type="match status" value="2"/>
</dbReference>
<dbReference type="GO" id="GO:0045145">
    <property type="term" value="F:single-stranded DNA 5'-3' DNA exonuclease activity"/>
    <property type="evidence" value="ECO:0007669"/>
    <property type="project" value="UniProtKB-ARBA"/>
</dbReference>
<dbReference type="FunFam" id="3.30.870.10:FF:000019">
    <property type="entry name" value="phospholipase D3 isoform X1"/>
    <property type="match status" value="1"/>
</dbReference>
<evidence type="ECO:0000256" key="14">
    <source>
        <dbReference type="ARBA" id="ARBA00022989"/>
    </source>
</evidence>
<evidence type="ECO:0000256" key="24">
    <source>
        <dbReference type="ARBA" id="ARBA00037797"/>
    </source>
</evidence>
<keyword evidence="14 37" id="KW-1133">Transmembrane helix</keyword>
<evidence type="ECO:0000256" key="8">
    <source>
        <dbReference type="ARBA" id="ARBA00022753"/>
    </source>
</evidence>
<evidence type="ECO:0000256" key="15">
    <source>
        <dbReference type="ARBA" id="ARBA00023034"/>
    </source>
</evidence>
<comment type="subcellular location">
    <subcellularLocation>
        <location evidence="25">Early endosome membrane</location>
        <topology evidence="25">Single-pass type II membrane protein</topology>
    </subcellularLocation>
    <subcellularLocation>
        <location evidence="3">Endoplasmic reticulum membrane</location>
        <topology evidence="3">Single-pass type II membrane protein</topology>
    </subcellularLocation>
    <subcellularLocation>
        <location evidence="2">Golgi apparatus membrane</location>
        <topology evidence="2">Single-pass type II membrane protein</topology>
    </subcellularLocation>
    <subcellularLocation>
        <location evidence="24">Late endosome membrane</location>
        <topology evidence="24">Single-pass type II membrane protein</topology>
    </subcellularLocation>
    <subcellularLocation>
        <location evidence="1">Lysosome lumen</location>
    </subcellularLocation>
</comment>
<feature type="domain" description="PLD phosphodiesterase" evidence="38">
    <location>
        <begin position="194"/>
        <end position="221"/>
    </location>
</feature>
<keyword evidence="40" id="KW-1185">Reference proteome</keyword>
<dbReference type="GO" id="GO:0005789">
    <property type="term" value="C:endoplasmic reticulum membrane"/>
    <property type="evidence" value="ECO:0007669"/>
    <property type="project" value="UniProtKB-SubCell"/>
</dbReference>
<evidence type="ECO:0000256" key="28">
    <source>
        <dbReference type="ARBA" id="ARBA00041681"/>
    </source>
</evidence>
<keyword evidence="19" id="KW-0325">Glycoprotein</keyword>
<feature type="domain" description="PLD phosphodiesterase" evidence="38">
    <location>
        <begin position="454"/>
        <end position="480"/>
    </location>
</feature>
<dbReference type="FunFam" id="3.30.870.10:FF:000013">
    <property type="entry name" value="phospholipase D3 isoform X1"/>
    <property type="match status" value="1"/>
</dbReference>
<evidence type="ECO:0000256" key="3">
    <source>
        <dbReference type="ARBA" id="ARBA00004648"/>
    </source>
</evidence>
<dbReference type="Proteomes" id="UP000011518">
    <property type="component" value="Unassembled WGS sequence"/>
</dbReference>
<evidence type="ECO:0000256" key="6">
    <source>
        <dbReference type="ARBA" id="ARBA00022722"/>
    </source>
</evidence>
<keyword evidence="10" id="KW-0256">Endoplasmic reticulum</keyword>
<dbReference type="CDD" id="cd09144">
    <property type="entry name" value="PLDc_vPLD3_1"/>
    <property type="match status" value="1"/>
</dbReference>
<evidence type="ECO:0000256" key="34">
    <source>
        <dbReference type="ARBA" id="ARBA00049926"/>
    </source>
</evidence>
<dbReference type="STRING" id="246437.L9LCD0"/>
<dbReference type="GO" id="GO:0043202">
    <property type="term" value="C:lysosomal lumen"/>
    <property type="evidence" value="ECO:0007669"/>
    <property type="project" value="UniProtKB-SubCell"/>
</dbReference>
<evidence type="ECO:0000313" key="39">
    <source>
        <dbReference type="EMBL" id="ELW72354.1"/>
    </source>
</evidence>
<evidence type="ECO:0000256" key="19">
    <source>
        <dbReference type="ARBA" id="ARBA00023180"/>
    </source>
</evidence>
<feature type="transmembrane region" description="Helical" evidence="37">
    <location>
        <begin position="38"/>
        <end position="60"/>
    </location>
</feature>
<comment type="subunit">
    <text evidence="35">Homodimer. Interacts with APP.</text>
</comment>
<dbReference type="GO" id="GO:0006629">
    <property type="term" value="P:lipid metabolic process"/>
    <property type="evidence" value="ECO:0007669"/>
    <property type="project" value="UniProtKB-KW"/>
</dbReference>
<evidence type="ECO:0000256" key="29">
    <source>
        <dbReference type="ARBA" id="ARBA00049871"/>
    </source>
</evidence>
<evidence type="ECO:0000256" key="33">
    <source>
        <dbReference type="ARBA" id="ARBA00049916"/>
    </source>
</evidence>
<dbReference type="PANTHER" id="PTHR10185">
    <property type="entry name" value="PHOSPHOLIPASE D - RELATED"/>
    <property type="match status" value="1"/>
</dbReference>
<dbReference type="SUPFAM" id="SSF56024">
    <property type="entry name" value="Phospholipase D/nuclease"/>
    <property type="match status" value="2"/>
</dbReference>
<comment type="catalytic activity">
    <reaction evidence="30">
        <text>a ribonucleoside 3'-phosphate-2'-3'-cyclophospho-GMP + H2O = a ribonucleoside 3'-phosphate + 2',3'-cyclophospho-GMP + H(+)</text>
        <dbReference type="Rhea" id="RHEA:81319"/>
        <dbReference type="ChEBI" id="CHEBI:13197"/>
        <dbReference type="ChEBI" id="CHEBI:15377"/>
        <dbReference type="ChEBI" id="CHEBI:15378"/>
        <dbReference type="ChEBI" id="CHEBI:60837"/>
        <dbReference type="ChEBI" id="CHEBI:231870"/>
    </reaction>
    <physiologicalReaction direction="left-to-right" evidence="30">
        <dbReference type="Rhea" id="RHEA:81320"/>
    </physiologicalReaction>
</comment>
<keyword evidence="18" id="KW-1015">Disulfide bond</keyword>
<keyword evidence="12" id="KW-0391">Immunity</keyword>
<organism evidence="39 40">
    <name type="scientific">Tupaia chinensis</name>
    <name type="common">Chinese tree shrew</name>
    <name type="synonym">Tupaia belangeri chinensis</name>
    <dbReference type="NCBI Taxonomy" id="246437"/>
    <lineage>
        <taxon>Eukaryota</taxon>
        <taxon>Metazoa</taxon>
        <taxon>Chordata</taxon>
        <taxon>Craniata</taxon>
        <taxon>Vertebrata</taxon>
        <taxon>Euteleostomi</taxon>
        <taxon>Mammalia</taxon>
        <taxon>Eutheria</taxon>
        <taxon>Euarchontoglires</taxon>
        <taxon>Scandentia</taxon>
        <taxon>Tupaiidae</taxon>
        <taxon>Tupaia</taxon>
    </lineage>
</organism>
<evidence type="ECO:0000256" key="16">
    <source>
        <dbReference type="ARBA" id="ARBA00023098"/>
    </source>
</evidence>
<dbReference type="AlphaFoldDB" id="L9LCD0"/>
<dbReference type="GO" id="GO:0002376">
    <property type="term" value="P:immune system process"/>
    <property type="evidence" value="ECO:0007669"/>
    <property type="project" value="UniProtKB-KW"/>
</dbReference>
<dbReference type="EC" id="3.1.16.1" evidence="26"/>
<evidence type="ECO:0000256" key="22">
    <source>
        <dbReference type="ARBA" id="ARBA00023264"/>
    </source>
</evidence>
<evidence type="ECO:0000256" key="7">
    <source>
        <dbReference type="ARBA" id="ARBA00022737"/>
    </source>
</evidence>
<comment type="catalytic activity">
    <reaction evidence="34">
        <text>an (R,S)-glycero-3-phospho-(3'-acyl-1'-glycerol) + a 1-acyl-sn-glycerol = a 3-acyl-sn-glycero-1-phospho-(3'-acyl-1'-sn-glycerol) + glycerol</text>
        <dbReference type="Rhea" id="RHEA:82563"/>
        <dbReference type="ChEBI" id="CHEBI:17754"/>
        <dbReference type="ChEBI" id="CHEBI:64683"/>
        <dbReference type="ChEBI" id="CHEBI:77717"/>
        <dbReference type="ChEBI" id="CHEBI:232393"/>
    </reaction>
    <physiologicalReaction direction="left-to-right" evidence="34">
        <dbReference type="Rhea" id="RHEA:82564"/>
    </physiologicalReaction>
</comment>
<evidence type="ECO:0000256" key="26">
    <source>
        <dbReference type="ARBA" id="ARBA00039059"/>
    </source>
</evidence>
<name>L9LCD0_TUPCH</name>
<evidence type="ECO:0000256" key="1">
    <source>
        <dbReference type="ARBA" id="ARBA00004227"/>
    </source>
</evidence>
<evidence type="ECO:0000256" key="27">
    <source>
        <dbReference type="ARBA" id="ARBA00039647"/>
    </source>
</evidence>
<dbReference type="PROSITE" id="PS50035">
    <property type="entry name" value="PLD"/>
    <property type="match status" value="2"/>
</dbReference>
<reference evidence="40" key="1">
    <citation type="submission" date="2012-07" db="EMBL/GenBank/DDBJ databases">
        <title>Genome of the Chinese tree shrew, a rising model animal genetically related to primates.</title>
        <authorList>
            <person name="Zhang G."/>
            <person name="Fan Y."/>
            <person name="Yao Y."/>
            <person name="Huang Z."/>
        </authorList>
    </citation>
    <scope>NUCLEOTIDE SEQUENCE [LARGE SCALE GENOMIC DNA]</scope>
</reference>
<evidence type="ECO:0000256" key="17">
    <source>
        <dbReference type="ARBA" id="ARBA00023136"/>
    </source>
</evidence>
<evidence type="ECO:0000256" key="35">
    <source>
        <dbReference type="ARBA" id="ARBA00049996"/>
    </source>
</evidence>
<evidence type="ECO:0000256" key="37">
    <source>
        <dbReference type="SAM" id="Phobius"/>
    </source>
</evidence>
<dbReference type="Gene3D" id="3.30.870.10">
    <property type="entry name" value="Endonuclease Chain A"/>
    <property type="match status" value="2"/>
</dbReference>
<keyword evidence="21" id="KW-0458">Lysosome</keyword>
<comment type="catalytic activity">
    <reaction evidence="31">
        <text>a 5'-end 5'-dephospho-2'-deoxyribonucleotidyl-2'-deoxyribonucleotide in single-stranded DNA + H2O = a 5'-end dephospho-2'-deoxyribonucleoside in single-stranded DNA + a 2'-deoxyribonucleoside 3'-phosphate + H(+)</text>
        <dbReference type="Rhea" id="RHEA:81379"/>
        <dbReference type="Rhea" id="RHEA-COMP:19701"/>
        <dbReference type="Rhea" id="RHEA-COMP:19702"/>
        <dbReference type="ChEBI" id="CHEBI:15377"/>
        <dbReference type="ChEBI" id="CHEBI:15378"/>
        <dbReference type="ChEBI" id="CHEBI:131705"/>
        <dbReference type="ChEBI" id="CHEBI:136416"/>
        <dbReference type="ChEBI" id="CHEBI:231873"/>
    </reaction>
    <physiologicalReaction direction="left-to-right" evidence="31">
        <dbReference type="Rhea" id="RHEA:81380"/>
    </physiologicalReaction>
</comment>
<dbReference type="FunCoup" id="L9LCD0">
    <property type="interactions" value="655"/>
</dbReference>
<evidence type="ECO:0000256" key="11">
    <source>
        <dbReference type="ARBA" id="ARBA00022839"/>
    </source>
</evidence>
<dbReference type="Pfam" id="PF00614">
    <property type="entry name" value="PLDc"/>
    <property type="match status" value="1"/>
</dbReference>
<gene>
    <name evidence="39" type="ORF">TREES_T100020220</name>
</gene>
<evidence type="ECO:0000256" key="23">
    <source>
        <dbReference type="ARBA" id="ARBA00035759"/>
    </source>
</evidence>
<proteinExistence type="inferred from homology"/>
<keyword evidence="15" id="KW-0333">Golgi apparatus</keyword>
<evidence type="ECO:0000256" key="2">
    <source>
        <dbReference type="ARBA" id="ARBA00004323"/>
    </source>
</evidence>
<evidence type="ECO:0000256" key="25">
    <source>
        <dbReference type="ARBA" id="ARBA00037858"/>
    </source>
</evidence>
<keyword evidence="20" id="KW-0395">Inflammatory response</keyword>
<evidence type="ECO:0000256" key="10">
    <source>
        <dbReference type="ARBA" id="ARBA00022824"/>
    </source>
</evidence>
<keyword evidence="8" id="KW-0967">Endosome</keyword>
<dbReference type="EMBL" id="KB320423">
    <property type="protein sequence ID" value="ELW72354.1"/>
    <property type="molecule type" value="Genomic_DNA"/>
</dbReference>
<comment type="catalytic activity">
    <reaction evidence="33">
        <text>a 5'-end 5'-phospho-2'-deoxyribonucleotide in single-stranded DNA + H2O = a 5'-end 5'-dephospho-2'-deoxyribonucleotide in single-stranded DNA + phosphate</text>
        <dbReference type="Rhea" id="RHEA:82335"/>
        <dbReference type="Rhea" id="RHEA-COMP:19868"/>
        <dbReference type="Rhea" id="RHEA-COMP:19869"/>
        <dbReference type="ChEBI" id="CHEBI:15377"/>
        <dbReference type="ChEBI" id="CHEBI:43474"/>
        <dbReference type="ChEBI" id="CHEBI:136412"/>
        <dbReference type="ChEBI" id="CHEBI:136416"/>
    </reaction>
    <physiologicalReaction direction="left-to-right" evidence="33">
        <dbReference type="Rhea" id="RHEA:82336"/>
    </physiologicalReaction>
</comment>
<dbReference type="GO" id="GO:0000139">
    <property type="term" value="C:Golgi membrane"/>
    <property type="evidence" value="ECO:0007669"/>
    <property type="project" value="UniProtKB-SubCell"/>
</dbReference>
<comment type="catalytic activity">
    <reaction evidence="23">
        <text>Exonucleolytic cleavage in the 5'- to 3'-direction to yield nucleoside 3'-phosphates.</text>
        <dbReference type="EC" id="3.1.16.1"/>
    </reaction>
</comment>
<evidence type="ECO:0000256" key="12">
    <source>
        <dbReference type="ARBA" id="ARBA00022859"/>
    </source>
</evidence>
<dbReference type="InterPro" id="IPR050874">
    <property type="entry name" value="Diverse_PLD-related"/>
</dbReference>
<keyword evidence="11" id="KW-0269">Exonuclease</keyword>
<evidence type="ECO:0000256" key="13">
    <source>
        <dbReference type="ARBA" id="ARBA00022968"/>
    </source>
</evidence>
<evidence type="ECO:0000256" key="30">
    <source>
        <dbReference type="ARBA" id="ARBA00049873"/>
    </source>
</evidence>
<dbReference type="eggNOG" id="KOG3603">
    <property type="taxonomic scope" value="Eukaryota"/>
</dbReference>
<dbReference type="GO" id="GO:0031902">
    <property type="term" value="C:late endosome membrane"/>
    <property type="evidence" value="ECO:0007669"/>
    <property type="project" value="UniProtKB-SubCell"/>
</dbReference>